<evidence type="ECO:0000256" key="6">
    <source>
        <dbReference type="ARBA" id="ARBA00022989"/>
    </source>
</evidence>
<evidence type="ECO:0000313" key="12">
    <source>
        <dbReference type="EMBL" id="MBD3869297.1"/>
    </source>
</evidence>
<dbReference type="Pfam" id="PF02254">
    <property type="entry name" value="TrkA_N"/>
    <property type="match status" value="1"/>
</dbReference>
<comment type="caution">
    <text evidence="12">The sequence shown here is derived from an EMBL/GenBank/DDBJ whole genome shotgun (WGS) entry which is preliminary data.</text>
</comment>
<name>A0A8J7CDV4_9BACT</name>
<feature type="transmembrane region" description="Helical" evidence="9">
    <location>
        <begin position="294"/>
        <end position="313"/>
    </location>
</feature>
<evidence type="ECO:0000256" key="9">
    <source>
        <dbReference type="SAM" id="Phobius"/>
    </source>
</evidence>
<evidence type="ECO:0000256" key="5">
    <source>
        <dbReference type="ARBA" id="ARBA00022692"/>
    </source>
</evidence>
<keyword evidence="5 9" id="KW-0812">Transmembrane</keyword>
<feature type="domain" description="Cation/H+ exchanger transmembrane" evidence="10">
    <location>
        <begin position="9"/>
        <end position="378"/>
    </location>
</feature>
<feature type="transmembrane region" description="Helical" evidence="9">
    <location>
        <begin position="333"/>
        <end position="352"/>
    </location>
</feature>
<dbReference type="Gene3D" id="1.20.1530.20">
    <property type="match status" value="1"/>
</dbReference>
<dbReference type="Pfam" id="PF00999">
    <property type="entry name" value="Na_H_Exchanger"/>
    <property type="match status" value="1"/>
</dbReference>
<keyword evidence="8 9" id="KW-0472">Membrane</keyword>
<feature type="domain" description="RCK N-terminal" evidence="11">
    <location>
        <begin position="393"/>
        <end position="492"/>
    </location>
</feature>
<feature type="transmembrane region" description="Helical" evidence="9">
    <location>
        <begin position="359"/>
        <end position="385"/>
    </location>
</feature>
<keyword evidence="2" id="KW-0813">Transport</keyword>
<dbReference type="GO" id="GO:0015297">
    <property type="term" value="F:antiporter activity"/>
    <property type="evidence" value="ECO:0007669"/>
    <property type="project" value="UniProtKB-KW"/>
</dbReference>
<protein>
    <submittedName>
        <fullName evidence="12">Cation:proton antiporter</fullName>
    </submittedName>
</protein>
<evidence type="ECO:0000256" key="7">
    <source>
        <dbReference type="ARBA" id="ARBA00023065"/>
    </source>
</evidence>
<keyword evidence="6 9" id="KW-1133">Transmembrane helix</keyword>
<dbReference type="EMBL" id="JACXWD010000073">
    <property type="protein sequence ID" value="MBD3869297.1"/>
    <property type="molecule type" value="Genomic_DNA"/>
</dbReference>
<evidence type="ECO:0000256" key="1">
    <source>
        <dbReference type="ARBA" id="ARBA00004651"/>
    </source>
</evidence>
<feature type="non-terminal residue" evidence="12">
    <location>
        <position position="1"/>
    </location>
</feature>
<keyword evidence="7" id="KW-0406">Ion transport</keyword>
<dbReference type="Proteomes" id="UP000648239">
    <property type="component" value="Unassembled WGS sequence"/>
</dbReference>
<organism evidence="12 13">
    <name type="scientific">Candidatus Polarisedimenticola svalbardensis</name>
    <dbReference type="NCBI Taxonomy" id="2886004"/>
    <lineage>
        <taxon>Bacteria</taxon>
        <taxon>Pseudomonadati</taxon>
        <taxon>Acidobacteriota</taxon>
        <taxon>Candidatus Polarisedimenticolia</taxon>
        <taxon>Candidatus Polarisedimenticolales</taxon>
        <taxon>Candidatus Polarisedimenticolaceae</taxon>
        <taxon>Candidatus Polarisedimenticola</taxon>
    </lineage>
</organism>
<evidence type="ECO:0000256" key="3">
    <source>
        <dbReference type="ARBA" id="ARBA00022449"/>
    </source>
</evidence>
<proteinExistence type="predicted"/>
<evidence type="ECO:0000259" key="10">
    <source>
        <dbReference type="Pfam" id="PF00999"/>
    </source>
</evidence>
<keyword evidence="3" id="KW-0050">Antiport</keyword>
<feature type="transmembrane region" description="Helical" evidence="9">
    <location>
        <begin position="109"/>
        <end position="129"/>
    </location>
</feature>
<evidence type="ECO:0000313" key="13">
    <source>
        <dbReference type="Proteomes" id="UP000648239"/>
    </source>
</evidence>
<evidence type="ECO:0000256" key="4">
    <source>
        <dbReference type="ARBA" id="ARBA00022475"/>
    </source>
</evidence>
<dbReference type="InterPro" id="IPR003148">
    <property type="entry name" value="RCK_N"/>
</dbReference>
<comment type="subcellular location">
    <subcellularLocation>
        <location evidence="1">Cell membrane</location>
        <topology evidence="1">Multi-pass membrane protein</topology>
    </subcellularLocation>
</comment>
<evidence type="ECO:0000256" key="8">
    <source>
        <dbReference type="ARBA" id="ARBA00023136"/>
    </source>
</evidence>
<dbReference type="InterPro" id="IPR006153">
    <property type="entry name" value="Cation/H_exchanger_TM"/>
</dbReference>
<accession>A0A8J7CDV4</accession>
<dbReference type="InterPro" id="IPR038770">
    <property type="entry name" value="Na+/solute_symporter_sf"/>
</dbReference>
<dbReference type="GO" id="GO:0006813">
    <property type="term" value="P:potassium ion transport"/>
    <property type="evidence" value="ECO:0007669"/>
    <property type="project" value="InterPro"/>
</dbReference>
<dbReference type="InterPro" id="IPR036291">
    <property type="entry name" value="NAD(P)-bd_dom_sf"/>
</dbReference>
<feature type="transmembrane region" description="Helical" evidence="9">
    <location>
        <begin position="141"/>
        <end position="165"/>
    </location>
</feature>
<feature type="transmembrane region" description="Helical" evidence="9">
    <location>
        <begin position="82"/>
        <end position="103"/>
    </location>
</feature>
<feature type="transmembrane region" description="Helical" evidence="9">
    <location>
        <begin position="180"/>
        <end position="201"/>
    </location>
</feature>
<dbReference type="GO" id="GO:1902600">
    <property type="term" value="P:proton transmembrane transport"/>
    <property type="evidence" value="ECO:0007669"/>
    <property type="project" value="InterPro"/>
</dbReference>
<dbReference type="Gene3D" id="3.40.50.720">
    <property type="entry name" value="NAD(P)-binding Rossmann-like Domain"/>
    <property type="match status" value="1"/>
</dbReference>
<evidence type="ECO:0000259" key="11">
    <source>
        <dbReference type="Pfam" id="PF02254"/>
    </source>
</evidence>
<dbReference type="SUPFAM" id="SSF51735">
    <property type="entry name" value="NAD(P)-binding Rossmann-fold domains"/>
    <property type="match status" value="1"/>
</dbReference>
<dbReference type="GO" id="GO:0005886">
    <property type="term" value="C:plasma membrane"/>
    <property type="evidence" value="ECO:0007669"/>
    <property type="project" value="UniProtKB-SubCell"/>
</dbReference>
<reference evidence="12 13" key="1">
    <citation type="submission" date="2020-08" db="EMBL/GenBank/DDBJ databases">
        <title>Acidobacteriota in marine sediments use diverse sulfur dissimilation pathways.</title>
        <authorList>
            <person name="Wasmund K."/>
        </authorList>
    </citation>
    <scope>NUCLEOTIDE SEQUENCE [LARGE SCALE GENOMIC DNA]</scope>
    <source>
        <strain evidence="12">MAG AM4</strain>
    </source>
</reference>
<keyword evidence="4" id="KW-1003">Cell membrane</keyword>
<dbReference type="AlphaFoldDB" id="A0A8J7CDV4"/>
<sequence>ALALAAGMLAQAVARHLKLPGIVVLLGVGVFLGPDGLGVVLPETLGMSLQVLVGFAVAVILFEGGLNLRLQRLRREARTIRALLTIGALITGLGGALAARMIMGWDWRLAALFGSLVIVTGPTVVTPLLRRIRVTRRVETVLEAEGVFIDAIGAVVALVTLQVVISPALGDVALGALDVFLRLGFGVLVGGVGGVLLALLLRVKRVIPEGMENVLTLSIALALFQVSNAILPESGITSVTAAGFVVGNMRTHVGEDLREFKEQLTVLFIGMLFVLLAADVRLDEVRALGMPGILTVLCLMVVVRPLNVAISTFGSDLTMKERTFIAWLSPRGVVAAAIASLFAQDIAAFGIPGGDGLRALVFLVIAVTVLVQGLTGGLVASALGLRRPSHQGYLVLGANELGHALGTMLREHGEEVVFVDHNPNACHVVEQDGFQVIYGNPLEDRTLQRARIEDRAALIAVSRSDELNYIVGKDAVERYRLRRVFVAASRAQSTVTPKMILEAGTQVLFGEPRDLELWSLRLRRGFAEVLACRVGQAPDGNETFAAPPNILLPLMVVRKGKATVFHDAANLKNGDTVHVAVFLEQRQEGEAWIGEQGWTIEPEPAD</sequence>
<evidence type="ECO:0000256" key="2">
    <source>
        <dbReference type="ARBA" id="ARBA00022448"/>
    </source>
</evidence>
<dbReference type="PANTHER" id="PTHR32507:SF0">
    <property type="entry name" value="NA(+)_H(+) ANTIPORTER 2-RELATED"/>
    <property type="match status" value="1"/>
</dbReference>
<feature type="transmembrane region" description="Helical" evidence="9">
    <location>
        <begin position="21"/>
        <end position="41"/>
    </location>
</feature>
<feature type="transmembrane region" description="Helical" evidence="9">
    <location>
        <begin position="47"/>
        <end position="70"/>
    </location>
</feature>
<feature type="transmembrane region" description="Helical" evidence="9">
    <location>
        <begin position="264"/>
        <end position="282"/>
    </location>
</feature>
<gene>
    <name evidence="12" type="ORF">IFK94_14345</name>
</gene>
<dbReference type="PANTHER" id="PTHR32507">
    <property type="entry name" value="NA(+)/H(+) ANTIPORTER 1"/>
    <property type="match status" value="1"/>
</dbReference>